<dbReference type="AlphaFoldDB" id="A0A6I4VVB2"/>
<feature type="transmembrane region" description="Helical" evidence="6">
    <location>
        <begin position="225"/>
        <end position="247"/>
    </location>
</feature>
<accession>A0A6I4VVB2</accession>
<keyword evidence="5 6" id="KW-0472">Membrane</keyword>
<organism evidence="7 8">
    <name type="scientific">Shimazuella alba</name>
    <dbReference type="NCBI Taxonomy" id="2690964"/>
    <lineage>
        <taxon>Bacteria</taxon>
        <taxon>Bacillati</taxon>
        <taxon>Bacillota</taxon>
        <taxon>Bacilli</taxon>
        <taxon>Bacillales</taxon>
        <taxon>Thermoactinomycetaceae</taxon>
        <taxon>Shimazuella</taxon>
    </lineage>
</organism>
<gene>
    <name evidence="7" type="primary">ytvI</name>
    <name evidence="7" type="ORF">GSM42_10390</name>
</gene>
<comment type="subcellular location">
    <subcellularLocation>
        <location evidence="1">Membrane</location>
        <topology evidence="1">Multi-pass membrane protein</topology>
    </subcellularLocation>
</comment>
<evidence type="ECO:0000256" key="4">
    <source>
        <dbReference type="ARBA" id="ARBA00022989"/>
    </source>
</evidence>
<keyword evidence="8" id="KW-1185">Reference proteome</keyword>
<feature type="transmembrane region" description="Helical" evidence="6">
    <location>
        <begin position="33"/>
        <end position="54"/>
    </location>
</feature>
<keyword evidence="3 6" id="KW-0812">Transmembrane</keyword>
<dbReference type="InterPro" id="IPR002549">
    <property type="entry name" value="AI-2E-like"/>
</dbReference>
<name>A0A6I4VVB2_9BACL</name>
<feature type="transmembrane region" description="Helical" evidence="6">
    <location>
        <begin position="281"/>
        <end position="306"/>
    </location>
</feature>
<evidence type="ECO:0000256" key="5">
    <source>
        <dbReference type="ARBA" id="ARBA00023136"/>
    </source>
</evidence>
<feature type="transmembrane region" description="Helical" evidence="6">
    <location>
        <begin position="7"/>
        <end position="27"/>
    </location>
</feature>
<evidence type="ECO:0000256" key="6">
    <source>
        <dbReference type="SAM" id="Phobius"/>
    </source>
</evidence>
<feature type="transmembrane region" description="Helical" evidence="6">
    <location>
        <begin position="253"/>
        <end position="274"/>
    </location>
</feature>
<sequence length="377" mass="42107">MNKQHIIGITFRSVLVISITIIVYYLLQFSIPLLYPFLIGWVIAMLMEPIILLLERKCKIPRLLGSFLVLFLLLSLLLTLVIFLIAGIVVELTNLAQKLPSFFNDLGQLLFEKFVQQNTFINHILDTIQMYLQKNPTQQASIQATIQENISALTKQGTMLITDIISGIGTFLGNLPYLITVMVFITLATFFISLKWPRINARLEKIIPDHIRTVGGTVFHDLKKALVGFIGAQLTLITISAVIMYIGLLILQVPYAISIAIIIGIVDLLPYLGVGAVLVPWIIYLFFIGNIHLAIGLSIVYLIILITRQSIEPKLVATSIGLDPLVTLIALFIGLNLLGVLGFIVGPTVAVIIIALHKARIFQDIWRYIINDKKQRT</sequence>
<proteinExistence type="inferred from homology"/>
<reference evidence="7 8" key="1">
    <citation type="submission" date="2019-12" db="EMBL/GenBank/DDBJ databases">
        <title>Whole-genome analyses of novel actinobacteria.</title>
        <authorList>
            <person name="Sahin N."/>
            <person name="Saygin H."/>
        </authorList>
    </citation>
    <scope>NUCLEOTIDE SEQUENCE [LARGE SCALE GENOMIC DNA]</scope>
    <source>
        <strain evidence="7 8">KC615</strain>
    </source>
</reference>
<evidence type="ECO:0000313" key="7">
    <source>
        <dbReference type="EMBL" id="MXQ54115.1"/>
    </source>
</evidence>
<evidence type="ECO:0000256" key="3">
    <source>
        <dbReference type="ARBA" id="ARBA00022692"/>
    </source>
</evidence>
<dbReference type="GO" id="GO:0055085">
    <property type="term" value="P:transmembrane transport"/>
    <property type="evidence" value="ECO:0007669"/>
    <property type="project" value="TreeGrafter"/>
</dbReference>
<feature type="transmembrane region" description="Helical" evidence="6">
    <location>
        <begin position="175"/>
        <end position="194"/>
    </location>
</feature>
<protein>
    <submittedName>
        <fullName evidence="7">Sporulation integral membrane protein YtvI</fullName>
    </submittedName>
</protein>
<dbReference type="RefSeq" id="WP_160801474.1">
    <property type="nucleotide sequence ID" value="NZ_WUUL01000006.1"/>
</dbReference>
<evidence type="ECO:0000256" key="1">
    <source>
        <dbReference type="ARBA" id="ARBA00004141"/>
    </source>
</evidence>
<comment type="caution">
    <text evidence="7">The sequence shown here is derived from an EMBL/GenBank/DDBJ whole genome shotgun (WGS) entry which is preliminary data.</text>
</comment>
<dbReference type="InterPro" id="IPR014227">
    <property type="entry name" value="YtvI-like"/>
</dbReference>
<evidence type="ECO:0000256" key="2">
    <source>
        <dbReference type="ARBA" id="ARBA00009773"/>
    </source>
</evidence>
<dbReference type="EMBL" id="WUUL01000006">
    <property type="protein sequence ID" value="MXQ54115.1"/>
    <property type="molecule type" value="Genomic_DNA"/>
</dbReference>
<dbReference type="PANTHER" id="PTHR21716:SF68">
    <property type="entry name" value="TRANSPORT PROTEIN YTVI-RELATED"/>
    <property type="match status" value="1"/>
</dbReference>
<keyword evidence="4 6" id="KW-1133">Transmembrane helix</keyword>
<dbReference type="Proteomes" id="UP000430692">
    <property type="component" value="Unassembled WGS sequence"/>
</dbReference>
<dbReference type="NCBIfam" id="TIGR02872">
    <property type="entry name" value="spore_ytvI"/>
    <property type="match status" value="1"/>
</dbReference>
<dbReference type="Pfam" id="PF01594">
    <property type="entry name" value="AI-2E_transport"/>
    <property type="match status" value="1"/>
</dbReference>
<dbReference type="PANTHER" id="PTHR21716">
    <property type="entry name" value="TRANSMEMBRANE PROTEIN"/>
    <property type="match status" value="1"/>
</dbReference>
<feature type="transmembrane region" description="Helical" evidence="6">
    <location>
        <begin position="66"/>
        <end position="90"/>
    </location>
</feature>
<evidence type="ECO:0000313" key="8">
    <source>
        <dbReference type="Proteomes" id="UP000430692"/>
    </source>
</evidence>
<feature type="transmembrane region" description="Helical" evidence="6">
    <location>
        <begin position="326"/>
        <end position="356"/>
    </location>
</feature>
<dbReference type="GO" id="GO:0016020">
    <property type="term" value="C:membrane"/>
    <property type="evidence" value="ECO:0007669"/>
    <property type="project" value="UniProtKB-SubCell"/>
</dbReference>
<comment type="similarity">
    <text evidence="2">Belongs to the autoinducer-2 exporter (AI-2E) (TC 2.A.86) family.</text>
</comment>